<feature type="compositionally biased region" description="Basic and acidic residues" evidence="1">
    <location>
        <begin position="230"/>
        <end position="278"/>
    </location>
</feature>
<feature type="region of interest" description="Disordered" evidence="1">
    <location>
        <begin position="627"/>
        <end position="664"/>
    </location>
</feature>
<gene>
    <name evidence="3" type="ORF">TGCOUG_311920B</name>
</gene>
<accession>A0A2G8XTM8</accession>
<feature type="transmembrane region" description="Helical" evidence="2">
    <location>
        <begin position="1031"/>
        <end position="1049"/>
    </location>
</feature>
<evidence type="ECO:0000313" key="4">
    <source>
        <dbReference type="Proteomes" id="UP000236343"/>
    </source>
</evidence>
<evidence type="ECO:0000313" key="3">
    <source>
        <dbReference type="EMBL" id="PIL98377.1"/>
    </source>
</evidence>
<feature type="compositionally biased region" description="Basic and acidic residues" evidence="1">
    <location>
        <begin position="188"/>
        <end position="198"/>
    </location>
</feature>
<feature type="compositionally biased region" description="Basic and acidic residues" evidence="1">
    <location>
        <begin position="1"/>
        <end position="14"/>
    </location>
</feature>
<evidence type="ECO:0000256" key="1">
    <source>
        <dbReference type="SAM" id="MobiDB-lite"/>
    </source>
</evidence>
<reference evidence="3 4" key="1">
    <citation type="journal article" date="2016" name="Nat. Commun.">
        <title>Local admixture of amplified and diversified secreted pathogenesis determinants shapes mosaic Toxoplasma gondii genomes.</title>
        <authorList>
            <person name="Lorenzi H."/>
            <person name="Khan A."/>
            <person name="Behnke M.S."/>
            <person name="Namasivayam S."/>
            <person name="Swapna L.S."/>
            <person name="Hadjithomas M."/>
            <person name="Karamycheva S."/>
            <person name="Pinney D."/>
            <person name="Brunk B.P."/>
            <person name="Ajioka J.W."/>
            <person name="Ajzenberg D."/>
            <person name="Boothroyd J.C."/>
            <person name="Boyle J.P."/>
            <person name="Darde M.L."/>
            <person name="Diaz-Miranda M.A."/>
            <person name="Dubey J.P."/>
            <person name="Fritz H.M."/>
            <person name="Gennari S.M."/>
            <person name="Gregory B.D."/>
            <person name="Kim K."/>
            <person name="Saeij J.P."/>
            <person name="Su C."/>
            <person name="White M.W."/>
            <person name="Zhu X.Q."/>
            <person name="Howe D.K."/>
            <person name="Rosenthal B.M."/>
            <person name="Grigg M.E."/>
            <person name="Parkinson J."/>
            <person name="Liu L."/>
            <person name="Kissinger J.C."/>
            <person name="Roos D.S."/>
            <person name="Sibley L.D."/>
        </authorList>
    </citation>
    <scope>NUCLEOTIDE SEQUENCE [LARGE SCALE GENOMIC DNA]</scope>
    <source>
        <strain evidence="3 4">COUG</strain>
    </source>
</reference>
<feature type="compositionally biased region" description="Acidic residues" evidence="1">
    <location>
        <begin position="867"/>
        <end position="878"/>
    </location>
</feature>
<feature type="compositionally biased region" description="Low complexity" evidence="1">
    <location>
        <begin position="86"/>
        <end position="110"/>
    </location>
</feature>
<feature type="region of interest" description="Disordered" evidence="1">
    <location>
        <begin position="145"/>
        <end position="323"/>
    </location>
</feature>
<feature type="region of interest" description="Disordered" evidence="1">
    <location>
        <begin position="727"/>
        <end position="765"/>
    </location>
</feature>
<feature type="compositionally biased region" description="Acidic residues" evidence="1">
    <location>
        <begin position="564"/>
        <end position="574"/>
    </location>
</feature>
<feature type="region of interest" description="Disordered" evidence="1">
    <location>
        <begin position="864"/>
        <end position="899"/>
    </location>
</feature>
<feature type="region of interest" description="Disordered" evidence="1">
    <location>
        <begin position="38"/>
        <end position="68"/>
    </location>
</feature>
<name>A0A2G8XTM8_TOXGO</name>
<feature type="transmembrane region" description="Helical" evidence="2">
    <location>
        <begin position="1002"/>
        <end position="1019"/>
    </location>
</feature>
<keyword evidence="2" id="KW-1133">Transmembrane helix</keyword>
<proteinExistence type="predicted"/>
<feature type="compositionally biased region" description="Basic and acidic residues" evidence="1">
    <location>
        <begin position="509"/>
        <end position="525"/>
    </location>
</feature>
<feature type="region of interest" description="Disordered" evidence="1">
    <location>
        <begin position="80"/>
        <end position="111"/>
    </location>
</feature>
<feature type="compositionally biased region" description="Basic and acidic residues" evidence="1">
    <location>
        <begin position="732"/>
        <end position="747"/>
    </location>
</feature>
<dbReference type="AlphaFoldDB" id="A0A2G8XTM8"/>
<feature type="compositionally biased region" description="Acidic residues" evidence="1">
    <location>
        <begin position="754"/>
        <end position="763"/>
    </location>
</feature>
<feature type="region of interest" description="Disordered" evidence="1">
    <location>
        <begin position="563"/>
        <end position="594"/>
    </location>
</feature>
<dbReference type="Proteomes" id="UP000236343">
    <property type="component" value="Unassembled WGS sequence"/>
</dbReference>
<comment type="caution">
    <text evidence="3">The sequence shown here is derived from an EMBL/GenBank/DDBJ whole genome shotgun (WGS) entry which is preliminary data.</text>
</comment>
<keyword evidence="2" id="KW-0472">Membrane</keyword>
<organism evidence="3 4">
    <name type="scientific">Toxoplasma gondii COUG</name>
    <dbReference type="NCBI Taxonomy" id="1074873"/>
    <lineage>
        <taxon>Eukaryota</taxon>
        <taxon>Sar</taxon>
        <taxon>Alveolata</taxon>
        <taxon>Apicomplexa</taxon>
        <taxon>Conoidasida</taxon>
        <taxon>Coccidia</taxon>
        <taxon>Eucoccidiorida</taxon>
        <taxon>Eimeriorina</taxon>
        <taxon>Sarcocystidae</taxon>
        <taxon>Toxoplasma</taxon>
    </lineage>
</organism>
<sequence length="1084" mass="118651">MGELPRDMLEERESSLFSSPRLEREASFSSRNCYSLSLPSLSDLPQTGSARRASRATGDACEAGDFATPRVNTPLCLPSAAPDACSPRSSSFLRSSLSSFSSPSSLSSLSCRDTREAVALAGRKARAAILAARRARAEILLRSTHPSTAASSSLPPSTSSSTAASSASSTAASSASPSSSSSSASSEEESKGEIKGENEVASTPAREGVLGTSLANALLPQSVERRKSHRGLECEREGRQCAGGEKRGEGREGAAATERKERERESQTTSTETRDGGCFRRAPGGGNLDQAAEIKDYARANESEEGGRETTDRDDERDKRGSNETCRALHATVVSRVGDAVSYPAFAACPSATLSENATGGYPSFSTSLPPNPSSDLPTKSPFNQAHSALCARQNGSCSGVSWGLSRRSALSPELHGLCRTLFVDRHLGHLLEEERRRGSRPSSFASVGTEKEEPCRQPSDAADCARDAAPLRCSCGVRLERLAETLETDRRFGPQRGRGGALSEDETEKAWEEEKKSDEDARTEQLRVPEEHLRYAFDFILALWEIHKRMVEHGSRRMLDSPLYEEERPEENASEQSPASEKQSQQSRRRRFVAVKADAAAPFPSDPAAADRLILEVKEALEKRAKRERGAEDESCQVRENQCNGVSDQEEAGAPEEKADCPSSHLRTVVPGEKYNVTLGDALHVLFVDLDNPHNPLYRAMEAQEASMKPPFPVWEPMLPISSRFASRGSCTEKRQSAERTEDLTKEGAQATEENEDAETETEEKTFMELTKRRPQRQLTYEMSLPVTTLNRLLGLPSRAELEERYTAFVLSDASVVIQKDAFVRGLPLSDCFFTRVRYRLTALNAAACASFSFERLREKLRRDGEEDQLEAEEEENEGKRGEECDGDTNEEQGGTEMPETQLDFEYEVVFVKSTFLQGKISSQGEAQVVEALAQFLQYSREALQAAVATDEERPDTGNTVDGKTPPESTRVCRPPVESSNALFACTTTAQVQTHRRLRALASWAAGSVFSVISFLFSRAKDARSAIWNTLLSFLLGVCSLSAVLGFARKLLPSTPFEGFLLVLVCMLYWRIVALETCLDEGL</sequence>
<protein>
    <submittedName>
        <fullName evidence="3">GRAM domain-containing protein</fullName>
    </submittedName>
</protein>
<feature type="region of interest" description="Disordered" evidence="1">
    <location>
        <begin position="949"/>
        <end position="973"/>
    </location>
</feature>
<feature type="region of interest" description="Disordered" evidence="1">
    <location>
        <begin position="435"/>
        <end position="462"/>
    </location>
</feature>
<feature type="compositionally biased region" description="Polar residues" evidence="1">
    <location>
        <begin position="639"/>
        <end position="648"/>
    </location>
</feature>
<keyword evidence="2" id="KW-0812">Transmembrane</keyword>
<feature type="compositionally biased region" description="Low complexity" evidence="1">
    <location>
        <begin position="145"/>
        <end position="185"/>
    </location>
</feature>
<feature type="compositionally biased region" description="Basic and acidic residues" evidence="1">
    <location>
        <begin position="292"/>
        <end position="322"/>
    </location>
</feature>
<feature type="region of interest" description="Disordered" evidence="1">
    <location>
        <begin position="491"/>
        <end position="525"/>
    </location>
</feature>
<feature type="transmembrane region" description="Helical" evidence="2">
    <location>
        <begin position="1061"/>
        <end position="1080"/>
    </location>
</feature>
<feature type="region of interest" description="Disordered" evidence="1">
    <location>
        <begin position="1"/>
        <end position="26"/>
    </location>
</feature>
<evidence type="ECO:0000256" key="2">
    <source>
        <dbReference type="SAM" id="Phobius"/>
    </source>
</evidence>
<dbReference type="EMBL" id="AGQR02002789">
    <property type="protein sequence ID" value="PIL98377.1"/>
    <property type="molecule type" value="Genomic_DNA"/>
</dbReference>
<dbReference type="VEuPathDB" id="ToxoDB:TGCOUG_311920B"/>